<protein>
    <submittedName>
        <fullName evidence="2">Uncharacterized protein</fullName>
    </submittedName>
</protein>
<reference evidence="2 3" key="1">
    <citation type="submission" date="2024-04" db="EMBL/GenBank/DDBJ databases">
        <authorList>
            <person name="Waldvogel A.-M."/>
            <person name="Schoenle A."/>
        </authorList>
    </citation>
    <scope>NUCLEOTIDE SEQUENCE [LARGE SCALE GENOMIC DNA]</scope>
</reference>
<sequence length="89" mass="9980">MSVGGEVSEGGAGREMNVLFGPGRTMDGQMDNGHCDYRTSIDLFFLTADRNILSICDMIRGRTFISRLEHSPLSDPRKENEEGVLVWRM</sequence>
<name>A0AAV2LIB2_KNICA</name>
<accession>A0AAV2LIB2</accession>
<organism evidence="2 3">
    <name type="scientific">Knipowitschia caucasica</name>
    <name type="common">Caucasian dwarf goby</name>
    <name type="synonym">Pomatoschistus caucasicus</name>
    <dbReference type="NCBI Taxonomy" id="637954"/>
    <lineage>
        <taxon>Eukaryota</taxon>
        <taxon>Metazoa</taxon>
        <taxon>Chordata</taxon>
        <taxon>Craniata</taxon>
        <taxon>Vertebrata</taxon>
        <taxon>Euteleostomi</taxon>
        <taxon>Actinopterygii</taxon>
        <taxon>Neopterygii</taxon>
        <taxon>Teleostei</taxon>
        <taxon>Neoteleostei</taxon>
        <taxon>Acanthomorphata</taxon>
        <taxon>Gobiaria</taxon>
        <taxon>Gobiiformes</taxon>
        <taxon>Gobioidei</taxon>
        <taxon>Gobiidae</taxon>
        <taxon>Gobiinae</taxon>
        <taxon>Knipowitschia</taxon>
    </lineage>
</organism>
<dbReference type="Proteomes" id="UP001497482">
    <property type="component" value="Chromosome 23"/>
</dbReference>
<feature type="region of interest" description="Disordered" evidence="1">
    <location>
        <begin position="1"/>
        <end position="20"/>
    </location>
</feature>
<evidence type="ECO:0000313" key="2">
    <source>
        <dbReference type="EMBL" id="CAL1600007.1"/>
    </source>
</evidence>
<evidence type="ECO:0000313" key="3">
    <source>
        <dbReference type="Proteomes" id="UP001497482"/>
    </source>
</evidence>
<dbReference type="AlphaFoldDB" id="A0AAV2LIB2"/>
<evidence type="ECO:0000256" key="1">
    <source>
        <dbReference type="SAM" id="MobiDB-lite"/>
    </source>
</evidence>
<keyword evidence="3" id="KW-1185">Reference proteome</keyword>
<dbReference type="EMBL" id="OZ035845">
    <property type="protein sequence ID" value="CAL1600007.1"/>
    <property type="molecule type" value="Genomic_DNA"/>
</dbReference>
<proteinExistence type="predicted"/>
<gene>
    <name evidence="2" type="ORF">KC01_LOCUS28172</name>
</gene>